<protein>
    <recommendedName>
        <fullName evidence="3">CS domain-containing protein</fullName>
    </recommendedName>
</protein>
<evidence type="ECO:0000313" key="1">
    <source>
        <dbReference type="EMBL" id="CAF0776684.1"/>
    </source>
</evidence>
<dbReference type="SUPFAM" id="SSF49764">
    <property type="entry name" value="HSP20-like chaperones"/>
    <property type="match status" value="1"/>
</dbReference>
<proteinExistence type="predicted"/>
<dbReference type="OrthoDB" id="10394749at2759"/>
<reference evidence="1" key="1">
    <citation type="submission" date="2021-02" db="EMBL/GenBank/DDBJ databases">
        <authorList>
            <person name="Nowell W R."/>
        </authorList>
    </citation>
    <scope>NUCLEOTIDE SEQUENCE</scope>
    <source>
        <strain evidence="1">Ploen Becks lab</strain>
    </source>
</reference>
<sequence>MPNETVPPFSFEEKNDNAVFILVIDGLKVHRTMSSMFKKQPSNAMVQNQIITEQAINFSIQMNDSKKLYRFQIKRLPTRINPDKCKVEFEKEKVVITLLKSEAETWKQFSESDYETIHLVKS</sequence>
<dbReference type="Gene3D" id="2.60.40.790">
    <property type="match status" value="1"/>
</dbReference>
<dbReference type="InterPro" id="IPR008978">
    <property type="entry name" value="HSP20-like_chaperone"/>
</dbReference>
<dbReference type="Proteomes" id="UP000663879">
    <property type="component" value="Unassembled WGS sequence"/>
</dbReference>
<evidence type="ECO:0000313" key="2">
    <source>
        <dbReference type="Proteomes" id="UP000663879"/>
    </source>
</evidence>
<evidence type="ECO:0008006" key="3">
    <source>
        <dbReference type="Google" id="ProtNLM"/>
    </source>
</evidence>
<accession>A0A813R1K3</accession>
<keyword evidence="2" id="KW-1185">Reference proteome</keyword>
<dbReference type="EMBL" id="CAJNOC010000559">
    <property type="protein sequence ID" value="CAF0776684.1"/>
    <property type="molecule type" value="Genomic_DNA"/>
</dbReference>
<name>A0A813R1K3_9BILA</name>
<gene>
    <name evidence="1" type="ORF">OXX778_LOCUS5238</name>
</gene>
<comment type="caution">
    <text evidence="1">The sequence shown here is derived from an EMBL/GenBank/DDBJ whole genome shotgun (WGS) entry which is preliminary data.</text>
</comment>
<dbReference type="AlphaFoldDB" id="A0A813R1K3"/>
<organism evidence="1 2">
    <name type="scientific">Brachionus calyciflorus</name>
    <dbReference type="NCBI Taxonomy" id="104777"/>
    <lineage>
        <taxon>Eukaryota</taxon>
        <taxon>Metazoa</taxon>
        <taxon>Spiralia</taxon>
        <taxon>Gnathifera</taxon>
        <taxon>Rotifera</taxon>
        <taxon>Eurotatoria</taxon>
        <taxon>Monogononta</taxon>
        <taxon>Pseudotrocha</taxon>
        <taxon>Ploima</taxon>
        <taxon>Brachionidae</taxon>
        <taxon>Brachionus</taxon>
    </lineage>
</organism>